<dbReference type="InterPro" id="IPR047416">
    <property type="entry name" value="XPF_nuclease_Mus81"/>
</dbReference>
<keyword evidence="5 13" id="KW-0479">Metal-binding</keyword>
<evidence type="ECO:0000259" key="15">
    <source>
        <dbReference type="SMART" id="SM00891"/>
    </source>
</evidence>
<comment type="function">
    <text evidence="13">Interacts with EME1 to form a DNA structure-specific endonuclease with substrate preference for branched DNA structures with a 5'-end at the branch nick. Typical substrates include 3'-flap structures, D-loops, replication forks and nicked Holliday junctions. May be required in mitosis for the processing of stalled or collapsed replication fork intermediates. May be required in meiosis for the repair of meiosis-specific double strand breaks subsequent to single-end invasion (SEI).</text>
</comment>
<dbReference type="GO" id="GO:0048476">
    <property type="term" value="C:Holliday junction resolvase complex"/>
    <property type="evidence" value="ECO:0007669"/>
    <property type="project" value="UniProtKB-UniRule"/>
</dbReference>
<organism evidence="16 17">
    <name type="scientific">Folsomia candida</name>
    <name type="common">Springtail</name>
    <dbReference type="NCBI Taxonomy" id="158441"/>
    <lineage>
        <taxon>Eukaryota</taxon>
        <taxon>Metazoa</taxon>
        <taxon>Ecdysozoa</taxon>
        <taxon>Arthropoda</taxon>
        <taxon>Hexapoda</taxon>
        <taxon>Collembola</taxon>
        <taxon>Entomobryomorpha</taxon>
        <taxon>Isotomoidea</taxon>
        <taxon>Isotomidae</taxon>
        <taxon>Proisotominae</taxon>
        <taxon>Folsomia</taxon>
    </lineage>
</organism>
<dbReference type="GO" id="GO:0005634">
    <property type="term" value="C:nucleus"/>
    <property type="evidence" value="ECO:0007669"/>
    <property type="project" value="UniProtKB-SubCell"/>
</dbReference>
<evidence type="ECO:0000256" key="8">
    <source>
        <dbReference type="ARBA" id="ARBA00022801"/>
    </source>
</evidence>
<dbReference type="GO" id="GO:0003677">
    <property type="term" value="F:DNA binding"/>
    <property type="evidence" value="ECO:0007669"/>
    <property type="project" value="UniProtKB-UniRule"/>
</dbReference>
<evidence type="ECO:0000256" key="11">
    <source>
        <dbReference type="ARBA" id="ARBA00023204"/>
    </source>
</evidence>
<dbReference type="Gene3D" id="1.10.10.10">
    <property type="entry name" value="Winged helix-like DNA-binding domain superfamily/Winged helix DNA-binding domain"/>
    <property type="match status" value="1"/>
</dbReference>
<keyword evidence="7 13" id="KW-0227">DNA damage</keyword>
<dbReference type="Gene3D" id="3.40.50.10130">
    <property type="match status" value="1"/>
</dbReference>
<dbReference type="STRING" id="158441.A0A226EQG1"/>
<keyword evidence="11 13" id="KW-0234">DNA repair</keyword>
<evidence type="ECO:0000256" key="10">
    <source>
        <dbReference type="ARBA" id="ARBA00023172"/>
    </source>
</evidence>
<reference evidence="16 17" key="1">
    <citation type="submission" date="2015-12" db="EMBL/GenBank/DDBJ databases">
        <title>The genome of Folsomia candida.</title>
        <authorList>
            <person name="Faddeeva A."/>
            <person name="Derks M.F."/>
            <person name="Anvar Y."/>
            <person name="Smit S."/>
            <person name="Van Straalen N."/>
            <person name="Roelofs D."/>
        </authorList>
    </citation>
    <scope>NUCLEOTIDE SEQUENCE [LARGE SCALE GENOMIC DNA]</scope>
    <source>
        <strain evidence="16 17">VU population</strain>
        <tissue evidence="16">Whole body</tissue>
    </source>
</reference>
<protein>
    <recommendedName>
        <fullName evidence="13">Crossover junction endonuclease MUS81</fullName>
        <ecNumber evidence="13">3.1.22.-</ecNumber>
    </recommendedName>
</protein>
<dbReference type="AlphaFoldDB" id="A0A226EQG1"/>
<dbReference type="InterPro" id="IPR033309">
    <property type="entry name" value="Mus81"/>
</dbReference>
<dbReference type="GO" id="GO:0006308">
    <property type="term" value="P:DNA catabolic process"/>
    <property type="evidence" value="ECO:0007669"/>
    <property type="project" value="UniProtKB-UniRule"/>
</dbReference>
<dbReference type="Gene3D" id="1.10.150.110">
    <property type="entry name" value="DNA polymerase beta, N-terminal domain-like"/>
    <property type="match status" value="1"/>
</dbReference>
<evidence type="ECO:0000256" key="12">
    <source>
        <dbReference type="ARBA" id="ARBA00023242"/>
    </source>
</evidence>
<dbReference type="GO" id="GO:0008821">
    <property type="term" value="F:crossover junction DNA endonuclease activity"/>
    <property type="evidence" value="ECO:0007669"/>
    <property type="project" value="UniProtKB-UniRule"/>
</dbReference>
<dbReference type="Gene3D" id="1.10.150.670">
    <property type="entry name" value="Crossover junction endonuclease EME1, DNA-binding domain"/>
    <property type="match status" value="1"/>
</dbReference>
<dbReference type="InterPro" id="IPR027421">
    <property type="entry name" value="DNA_pol_lamdba_lyase_dom_sf"/>
</dbReference>
<dbReference type="FunFam" id="1.10.150.110:FF:000001">
    <property type="entry name" value="Putative Crossover junction endonuclease MUS81"/>
    <property type="match status" value="1"/>
</dbReference>
<dbReference type="InterPro" id="IPR006166">
    <property type="entry name" value="ERCC4_domain"/>
</dbReference>
<evidence type="ECO:0000256" key="6">
    <source>
        <dbReference type="ARBA" id="ARBA00022759"/>
    </source>
</evidence>
<keyword evidence="10 13" id="KW-0233">DNA recombination</keyword>
<dbReference type="OMA" id="ELGDAMW"/>
<keyword evidence="12 13" id="KW-0539">Nucleus</keyword>
<dbReference type="SMART" id="SM00891">
    <property type="entry name" value="ERCC4"/>
    <property type="match status" value="1"/>
</dbReference>
<dbReference type="PANTHER" id="PTHR13451:SF0">
    <property type="entry name" value="CROSSOVER JUNCTION ENDONUCLEASE MUS81"/>
    <property type="match status" value="1"/>
</dbReference>
<dbReference type="Pfam" id="PF14716">
    <property type="entry name" value="HHH_8"/>
    <property type="match status" value="1"/>
</dbReference>
<dbReference type="InterPro" id="IPR047417">
    <property type="entry name" value="WHD_MUS81"/>
</dbReference>
<keyword evidence="9 13" id="KW-0460">Magnesium</keyword>
<accession>A0A226EQG1</accession>
<feature type="domain" description="ERCC4" evidence="15">
    <location>
        <begin position="282"/>
        <end position="390"/>
    </location>
</feature>
<evidence type="ECO:0000313" key="16">
    <source>
        <dbReference type="EMBL" id="OXA59739.1"/>
    </source>
</evidence>
<dbReference type="EMBL" id="LNIX01000002">
    <property type="protein sequence ID" value="OXA59739.1"/>
    <property type="molecule type" value="Genomic_DNA"/>
</dbReference>
<evidence type="ECO:0000256" key="13">
    <source>
        <dbReference type="RuleBase" id="RU369042"/>
    </source>
</evidence>
<keyword evidence="6 13" id="KW-0255">Endonuclease</keyword>
<dbReference type="SUPFAM" id="SSF47802">
    <property type="entry name" value="DNA polymerase beta, N-terminal domain-like"/>
    <property type="match status" value="1"/>
</dbReference>
<dbReference type="PANTHER" id="PTHR13451">
    <property type="entry name" value="CLASS II CROSSOVER JUNCTION ENDONUCLEASE MUS81"/>
    <property type="match status" value="1"/>
</dbReference>
<dbReference type="GO" id="GO:0031573">
    <property type="term" value="P:mitotic intra-S DNA damage checkpoint signaling"/>
    <property type="evidence" value="ECO:0007669"/>
    <property type="project" value="TreeGrafter"/>
</dbReference>
<dbReference type="GO" id="GO:0000712">
    <property type="term" value="P:resolution of meiotic recombination intermediates"/>
    <property type="evidence" value="ECO:0007669"/>
    <property type="project" value="TreeGrafter"/>
</dbReference>
<comment type="cofactor">
    <cofactor evidence="1 13">
        <name>Mg(2+)</name>
        <dbReference type="ChEBI" id="CHEBI:18420"/>
    </cofactor>
</comment>
<dbReference type="GO" id="GO:0048257">
    <property type="term" value="F:3'-flap endonuclease activity"/>
    <property type="evidence" value="ECO:0007669"/>
    <property type="project" value="TreeGrafter"/>
</dbReference>
<dbReference type="InterPro" id="IPR011335">
    <property type="entry name" value="Restrct_endonuc-II-like"/>
</dbReference>
<comment type="caution">
    <text evidence="16">The sequence shown here is derived from an EMBL/GenBank/DDBJ whole genome shotgun (WGS) entry which is preliminary data.</text>
</comment>
<dbReference type="Pfam" id="PF21292">
    <property type="entry name" value="EME1-MUS81_C"/>
    <property type="match status" value="1"/>
</dbReference>
<dbReference type="CDD" id="cd20074">
    <property type="entry name" value="XPF_nuclease_Mus81"/>
    <property type="match status" value="1"/>
</dbReference>
<evidence type="ECO:0000313" key="17">
    <source>
        <dbReference type="Proteomes" id="UP000198287"/>
    </source>
</evidence>
<proteinExistence type="inferred from homology"/>
<dbReference type="EC" id="3.1.22.-" evidence="13"/>
<evidence type="ECO:0000256" key="3">
    <source>
        <dbReference type="ARBA" id="ARBA00010015"/>
    </source>
</evidence>
<sequence>MSQSIKSTQWSNVKACANPIFEQWLTEWREDAVQKNSKMQYVYGKAISSLRKYPLLLPNGKACLILEYFGPSIAKMIDRRMQQENMSLDDGSQGFEDLADSQVDPYKKVAKKRQKKDGPSANSSQSQDDDDLDGSQGPAKVTKLQKRGGRTYVPGQRTGPYALLVALGLRESKPGYRGYMTKTELVQESQPHCESSMSRSEVAGGNYTAWNSMSTLVNKGLVRKEGNPTKYLLSTEGRELASKLLQVDFGLKNSDENGSQSSATSNMTKYRTQLEPGQFEIILYVDTSETSGRCKKDEVIGELRKNGVKMEVVRLSVGDFIWVCREIVQAGHSSKRLTISRSAELVLPYVVERKRSDDLAHSIKDGRYHEQKSRLRRTGLQVIYLHEEYGKGQGDFGLAEGALKRAIANTQLVDGFWIQETSNIKDTCSYLTHMTRHFKKMYESKKVSGCTKQEWPTYKGLETPSETYFMTFSDFNDFGTKKRTWKITEMFARHLVRLRGLSISKASAIVKQYPTFAALMSAYEECSSEKEGEMLISGIYFGNTGRTIGPAISRSIYKLYNSPTFPK</sequence>
<dbReference type="InterPro" id="IPR010996">
    <property type="entry name" value="HHH_MUS81"/>
</dbReference>
<keyword evidence="17" id="KW-1185">Reference proteome</keyword>
<dbReference type="CDD" id="cd21036">
    <property type="entry name" value="WH_MUS81"/>
    <property type="match status" value="1"/>
</dbReference>
<dbReference type="FunFam" id="1.10.10.10:FF:000307">
    <property type="entry name" value="Crossover junction endonuclease MUS81"/>
    <property type="match status" value="1"/>
</dbReference>
<evidence type="ECO:0000256" key="1">
    <source>
        <dbReference type="ARBA" id="ARBA00001946"/>
    </source>
</evidence>
<dbReference type="FunFam" id="3.40.50.10130:FF:000003">
    <property type="entry name" value="Crossover junction endonuclease MUS81"/>
    <property type="match status" value="1"/>
</dbReference>
<evidence type="ECO:0000256" key="9">
    <source>
        <dbReference type="ARBA" id="ARBA00022842"/>
    </source>
</evidence>
<dbReference type="GO" id="GO:0000727">
    <property type="term" value="P:double-strand break repair via break-induced replication"/>
    <property type="evidence" value="ECO:0007669"/>
    <property type="project" value="UniProtKB-UniRule"/>
</dbReference>
<keyword evidence="8 13" id="KW-0378">Hydrolase</keyword>
<gene>
    <name evidence="16" type="ORF">Fcan01_05465</name>
</gene>
<comment type="similarity">
    <text evidence="3 13">Belongs to the XPF family.</text>
</comment>
<dbReference type="OrthoDB" id="5963188at2759"/>
<keyword evidence="4 13" id="KW-0540">Nuclease</keyword>
<dbReference type="GO" id="GO:0046872">
    <property type="term" value="F:metal ion binding"/>
    <property type="evidence" value="ECO:0007669"/>
    <property type="project" value="UniProtKB-UniRule"/>
</dbReference>
<evidence type="ECO:0000256" key="2">
    <source>
        <dbReference type="ARBA" id="ARBA00004123"/>
    </source>
</evidence>
<evidence type="ECO:0000256" key="7">
    <source>
        <dbReference type="ARBA" id="ARBA00022763"/>
    </source>
</evidence>
<name>A0A226EQG1_FOLCA</name>
<dbReference type="Pfam" id="PF02732">
    <property type="entry name" value="ERCC4"/>
    <property type="match status" value="1"/>
</dbReference>
<dbReference type="Proteomes" id="UP000198287">
    <property type="component" value="Unassembled WGS sequence"/>
</dbReference>
<evidence type="ECO:0000256" key="4">
    <source>
        <dbReference type="ARBA" id="ARBA00022722"/>
    </source>
</evidence>
<dbReference type="Pfam" id="PF21136">
    <property type="entry name" value="WHD_MUS81"/>
    <property type="match status" value="1"/>
</dbReference>
<evidence type="ECO:0000256" key="5">
    <source>
        <dbReference type="ARBA" id="ARBA00022723"/>
    </source>
</evidence>
<dbReference type="SUPFAM" id="SSF52980">
    <property type="entry name" value="Restriction endonuclease-like"/>
    <property type="match status" value="1"/>
</dbReference>
<dbReference type="GO" id="GO:0031297">
    <property type="term" value="P:replication fork processing"/>
    <property type="evidence" value="ECO:0007669"/>
    <property type="project" value="UniProtKB-ARBA"/>
</dbReference>
<feature type="region of interest" description="Disordered" evidence="14">
    <location>
        <begin position="106"/>
        <end position="155"/>
    </location>
</feature>
<evidence type="ECO:0000256" key="14">
    <source>
        <dbReference type="SAM" id="MobiDB-lite"/>
    </source>
</evidence>
<comment type="subunit">
    <text evidence="13">Interacts with EME1.</text>
</comment>
<comment type="subcellular location">
    <subcellularLocation>
        <location evidence="2 13">Nucleus</location>
    </subcellularLocation>
</comment>
<dbReference type="InterPro" id="IPR042530">
    <property type="entry name" value="EME1/EME2_C"/>
</dbReference>
<dbReference type="InterPro" id="IPR036388">
    <property type="entry name" value="WH-like_DNA-bd_sf"/>
</dbReference>